<comment type="caution">
    <text evidence="2">The sequence shown here is derived from an EMBL/GenBank/DDBJ whole genome shotgun (WGS) entry which is preliminary data.</text>
</comment>
<keyword evidence="1" id="KW-1133">Transmembrane helix</keyword>
<protein>
    <submittedName>
        <fullName evidence="2">Uncharacterized protein</fullName>
    </submittedName>
</protein>
<gene>
    <name evidence="2" type="ORF">IAA60_09620</name>
</gene>
<organism evidence="2 3">
    <name type="scientific">Candidatus Ornithomonoglobus intestinigallinarum</name>
    <dbReference type="NCBI Taxonomy" id="2840894"/>
    <lineage>
        <taxon>Bacteria</taxon>
        <taxon>Bacillati</taxon>
        <taxon>Bacillota</taxon>
        <taxon>Clostridia</taxon>
        <taxon>Candidatus Ornithomonoglobus</taxon>
    </lineage>
</organism>
<accession>A0A9D1H4R7</accession>
<feature type="transmembrane region" description="Helical" evidence="1">
    <location>
        <begin position="60"/>
        <end position="77"/>
    </location>
</feature>
<evidence type="ECO:0000313" key="2">
    <source>
        <dbReference type="EMBL" id="HIT86141.1"/>
    </source>
</evidence>
<keyword evidence="1" id="KW-0472">Membrane</keyword>
<reference evidence="2" key="2">
    <citation type="journal article" date="2021" name="PeerJ">
        <title>Extensive microbial diversity within the chicken gut microbiome revealed by metagenomics and culture.</title>
        <authorList>
            <person name="Gilroy R."/>
            <person name="Ravi A."/>
            <person name="Getino M."/>
            <person name="Pursley I."/>
            <person name="Horton D.L."/>
            <person name="Alikhan N.F."/>
            <person name="Baker D."/>
            <person name="Gharbi K."/>
            <person name="Hall N."/>
            <person name="Watson M."/>
            <person name="Adriaenssens E.M."/>
            <person name="Foster-Nyarko E."/>
            <person name="Jarju S."/>
            <person name="Secka A."/>
            <person name="Antonio M."/>
            <person name="Oren A."/>
            <person name="Chaudhuri R.R."/>
            <person name="La Ragione R."/>
            <person name="Hildebrand F."/>
            <person name="Pallen M.J."/>
        </authorList>
    </citation>
    <scope>NUCLEOTIDE SEQUENCE</scope>
    <source>
        <strain evidence="2">CHK181-108</strain>
    </source>
</reference>
<evidence type="ECO:0000256" key="1">
    <source>
        <dbReference type="SAM" id="Phobius"/>
    </source>
</evidence>
<dbReference type="EMBL" id="DVLU01000104">
    <property type="protein sequence ID" value="HIT86141.1"/>
    <property type="molecule type" value="Genomic_DNA"/>
</dbReference>
<keyword evidence="1" id="KW-0812">Transmembrane</keyword>
<dbReference type="AlphaFoldDB" id="A0A9D1H4R7"/>
<sequence>MLFWKQKTINIAPLQKNKYLAILYIAWNCIKLSLLFIDGFCLMFAPLVCAALIVKDSKSVFAYILGILSIIGFYYNFSKNIFGFLDGPMENAELDLKENLASLHYHARAIRVFKKYNKLETIGNAHDANFIEFFMARYYGVELDLNVSDPHYIKGFPYMHEFGKKY</sequence>
<name>A0A9D1H4R7_9FIRM</name>
<evidence type="ECO:0000313" key="3">
    <source>
        <dbReference type="Proteomes" id="UP000824165"/>
    </source>
</evidence>
<feature type="transmembrane region" description="Helical" evidence="1">
    <location>
        <begin position="21"/>
        <end position="54"/>
    </location>
</feature>
<reference evidence="2" key="1">
    <citation type="submission" date="2020-10" db="EMBL/GenBank/DDBJ databases">
        <authorList>
            <person name="Gilroy R."/>
        </authorList>
    </citation>
    <scope>NUCLEOTIDE SEQUENCE</scope>
    <source>
        <strain evidence="2">CHK181-108</strain>
    </source>
</reference>
<dbReference type="Proteomes" id="UP000824165">
    <property type="component" value="Unassembled WGS sequence"/>
</dbReference>
<proteinExistence type="predicted"/>